<dbReference type="Gene3D" id="3.30.420.10">
    <property type="entry name" value="Ribonuclease H-like superfamily/Ribonuclease H"/>
    <property type="match status" value="1"/>
</dbReference>
<name>A0A7J8ZTB9_9ROSI</name>
<organism evidence="2 3">
    <name type="scientific">Gossypium laxum</name>
    <dbReference type="NCBI Taxonomy" id="34288"/>
    <lineage>
        <taxon>Eukaryota</taxon>
        <taxon>Viridiplantae</taxon>
        <taxon>Streptophyta</taxon>
        <taxon>Embryophyta</taxon>
        <taxon>Tracheophyta</taxon>
        <taxon>Spermatophyta</taxon>
        <taxon>Magnoliopsida</taxon>
        <taxon>eudicotyledons</taxon>
        <taxon>Gunneridae</taxon>
        <taxon>Pentapetalae</taxon>
        <taxon>rosids</taxon>
        <taxon>malvids</taxon>
        <taxon>Malvales</taxon>
        <taxon>Malvaceae</taxon>
        <taxon>Malvoideae</taxon>
        <taxon>Gossypium</taxon>
    </lineage>
</organism>
<feature type="domain" description="RNase H type-1" evidence="1">
    <location>
        <begin position="9"/>
        <end position="89"/>
    </location>
</feature>
<dbReference type="InterPro" id="IPR012337">
    <property type="entry name" value="RNaseH-like_sf"/>
</dbReference>
<dbReference type="InterPro" id="IPR053151">
    <property type="entry name" value="RNase_H-like"/>
</dbReference>
<evidence type="ECO:0000313" key="2">
    <source>
        <dbReference type="EMBL" id="MBA0715001.1"/>
    </source>
</evidence>
<evidence type="ECO:0000259" key="1">
    <source>
        <dbReference type="Pfam" id="PF13456"/>
    </source>
</evidence>
<evidence type="ECO:0000313" key="3">
    <source>
        <dbReference type="Proteomes" id="UP000593574"/>
    </source>
</evidence>
<dbReference type="Proteomes" id="UP000593574">
    <property type="component" value="Unassembled WGS sequence"/>
</dbReference>
<dbReference type="AlphaFoldDB" id="A0A7J8ZTB9"/>
<proteinExistence type="predicted"/>
<reference evidence="2 3" key="1">
    <citation type="journal article" date="2019" name="Genome Biol. Evol.">
        <title>Insights into the evolution of the New World diploid cottons (Gossypium, subgenus Houzingenia) based on genome sequencing.</title>
        <authorList>
            <person name="Grover C.E."/>
            <person name="Arick M.A. 2nd"/>
            <person name="Thrash A."/>
            <person name="Conover J.L."/>
            <person name="Sanders W.S."/>
            <person name="Peterson D.G."/>
            <person name="Frelichowski J.E."/>
            <person name="Scheffler J.A."/>
            <person name="Scheffler B.E."/>
            <person name="Wendel J.F."/>
        </authorList>
    </citation>
    <scope>NUCLEOTIDE SEQUENCE [LARGE SCALE GENOMIC DNA]</scope>
    <source>
        <strain evidence="2">4</strain>
        <tissue evidence="2">Leaf</tissue>
    </source>
</reference>
<accession>A0A7J8ZTB9</accession>
<dbReference type="InterPro" id="IPR036397">
    <property type="entry name" value="RNaseH_sf"/>
</dbReference>
<dbReference type="GO" id="GO:0003676">
    <property type="term" value="F:nucleic acid binding"/>
    <property type="evidence" value="ECO:0007669"/>
    <property type="project" value="InterPro"/>
</dbReference>
<dbReference type="InterPro" id="IPR002156">
    <property type="entry name" value="RNaseH_domain"/>
</dbReference>
<comment type="caution">
    <text evidence="2">The sequence shown here is derived from an EMBL/GenBank/DDBJ whole genome shotgun (WGS) entry which is preliminary data.</text>
</comment>
<protein>
    <recommendedName>
        <fullName evidence="1">RNase H type-1 domain-containing protein</fullName>
    </recommendedName>
</protein>
<dbReference type="EMBL" id="JABEZV010000007">
    <property type="protein sequence ID" value="MBA0715001.1"/>
    <property type="molecule type" value="Genomic_DNA"/>
</dbReference>
<keyword evidence="3" id="KW-1185">Reference proteome</keyword>
<dbReference type="PANTHER" id="PTHR47723:SF19">
    <property type="entry name" value="POLYNUCLEOTIDYL TRANSFERASE, RIBONUCLEASE H-LIKE SUPERFAMILY PROTEIN"/>
    <property type="match status" value="1"/>
</dbReference>
<sequence length="106" mass="12424">MGFDGYLGNCTVTEVEFWGIMGGLKLTVDRIFEVVLIQTDIFKAQEDTFKISNSTLLKRIHQILTNVKQWKIQHIPREENTMTDSIVKMIRDRKSRLRLFENPPLQ</sequence>
<dbReference type="GO" id="GO:0004523">
    <property type="term" value="F:RNA-DNA hybrid ribonuclease activity"/>
    <property type="evidence" value="ECO:0007669"/>
    <property type="project" value="InterPro"/>
</dbReference>
<dbReference type="SUPFAM" id="SSF53098">
    <property type="entry name" value="Ribonuclease H-like"/>
    <property type="match status" value="1"/>
</dbReference>
<gene>
    <name evidence="2" type="ORF">Golax_013936</name>
</gene>
<dbReference type="Pfam" id="PF13456">
    <property type="entry name" value="RVT_3"/>
    <property type="match status" value="1"/>
</dbReference>
<dbReference type="PANTHER" id="PTHR47723">
    <property type="entry name" value="OS05G0353850 PROTEIN"/>
    <property type="match status" value="1"/>
</dbReference>
<feature type="non-terminal residue" evidence="2">
    <location>
        <position position="106"/>
    </location>
</feature>